<keyword evidence="4" id="KW-0805">Transcription regulation</keyword>
<dbReference type="PANTHER" id="PTHR43952">
    <property type="entry name" value="MYB FAMILY TRANSCRIPTION FACTOR-RELATED"/>
    <property type="match status" value="1"/>
</dbReference>
<keyword evidence="5" id="KW-0804">Transcription</keyword>
<dbReference type="InterPro" id="IPR001005">
    <property type="entry name" value="SANT/Myb"/>
</dbReference>
<dbReference type="GO" id="GO:0003700">
    <property type="term" value="F:DNA-binding transcription factor activity"/>
    <property type="evidence" value="ECO:0007669"/>
    <property type="project" value="InterPro"/>
</dbReference>
<dbReference type="InterPro" id="IPR048491">
    <property type="entry name" value="XMAP215_CLASP_TOG"/>
</dbReference>
<evidence type="ECO:0000313" key="8">
    <source>
        <dbReference type="EMBL" id="CAD6271082.1"/>
    </source>
</evidence>
<proteinExistence type="predicted"/>
<organism evidence="8 9">
    <name type="scientific">Miscanthus lutarioriparius</name>
    <dbReference type="NCBI Taxonomy" id="422564"/>
    <lineage>
        <taxon>Eukaryota</taxon>
        <taxon>Viridiplantae</taxon>
        <taxon>Streptophyta</taxon>
        <taxon>Embryophyta</taxon>
        <taxon>Tracheophyta</taxon>
        <taxon>Spermatophyta</taxon>
        <taxon>Magnoliopsida</taxon>
        <taxon>Liliopsida</taxon>
        <taxon>Poales</taxon>
        <taxon>Poaceae</taxon>
        <taxon>PACMAD clade</taxon>
        <taxon>Panicoideae</taxon>
        <taxon>Andropogonodae</taxon>
        <taxon>Andropogoneae</taxon>
        <taxon>Saccharinae</taxon>
        <taxon>Miscanthus</taxon>
    </lineage>
</organism>
<feature type="domain" description="Myb-like" evidence="7">
    <location>
        <begin position="5"/>
        <end position="60"/>
    </location>
</feature>
<dbReference type="GO" id="GO:0005737">
    <property type="term" value="C:cytoplasm"/>
    <property type="evidence" value="ECO:0007669"/>
    <property type="project" value="UniProtKB-SubCell"/>
</dbReference>
<dbReference type="InterPro" id="IPR009057">
    <property type="entry name" value="Homeodomain-like_sf"/>
</dbReference>
<evidence type="ECO:0000256" key="2">
    <source>
        <dbReference type="ARBA" id="ARBA00004496"/>
    </source>
</evidence>
<dbReference type="SMART" id="SM00717">
    <property type="entry name" value="SANT"/>
    <property type="match status" value="1"/>
</dbReference>
<evidence type="ECO:0000259" key="7">
    <source>
        <dbReference type="PROSITE" id="PS50090"/>
    </source>
</evidence>
<dbReference type="GO" id="GO:0005634">
    <property type="term" value="C:nucleus"/>
    <property type="evidence" value="ECO:0007669"/>
    <property type="project" value="UniProtKB-SubCell"/>
</dbReference>
<evidence type="ECO:0000256" key="1">
    <source>
        <dbReference type="ARBA" id="ARBA00004123"/>
    </source>
</evidence>
<keyword evidence="9" id="KW-1185">Reference proteome</keyword>
<dbReference type="Pfam" id="PF21041">
    <property type="entry name" value="XMAP215_CLASP_TOG"/>
    <property type="match status" value="1"/>
</dbReference>
<reference evidence="8" key="1">
    <citation type="submission" date="2020-10" db="EMBL/GenBank/DDBJ databases">
        <authorList>
            <person name="Han B."/>
            <person name="Lu T."/>
            <person name="Zhao Q."/>
            <person name="Huang X."/>
            <person name="Zhao Y."/>
        </authorList>
    </citation>
    <scope>NUCLEOTIDE SEQUENCE</scope>
</reference>
<dbReference type="Gene3D" id="1.10.10.60">
    <property type="entry name" value="Homeodomain-like"/>
    <property type="match status" value="1"/>
</dbReference>
<dbReference type="PROSITE" id="PS50090">
    <property type="entry name" value="MYB_LIKE"/>
    <property type="match status" value="1"/>
</dbReference>
<dbReference type="InterPro" id="IPR044636">
    <property type="entry name" value="RADIALIS-like"/>
</dbReference>
<name>A0A811RKV9_9POAL</name>
<keyword evidence="6" id="KW-0539">Nucleus</keyword>
<protein>
    <recommendedName>
        <fullName evidence="7">Myb-like domain-containing protein</fullName>
    </recommendedName>
</protein>
<evidence type="ECO:0000256" key="4">
    <source>
        <dbReference type="ARBA" id="ARBA00023015"/>
    </source>
</evidence>
<evidence type="ECO:0000313" key="9">
    <source>
        <dbReference type="Proteomes" id="UP000604825"/>
    </source>
</evidence>
<dbReference type="AlphaFoldDB" id="A0A811RKV9"/>
<comment type="subcellular location">
    <subcellularLocation>
        <location evidence="2">Cytoplasm</location>
    </subcellularLocation>
    <subcellularLocation>
        <location evidence="1">Nucleus</location>
    </subcellularLocation>
</comment>
<dbReference type="PANTHER" id="PTHR43952:SF7">
    <property type="entry name" value="OS05G0579700 PROTEIN"/>
    <property type="match status" value="1"/>
</dbReference>
<dbReference type="InterPro" id="IPR011989">
    <property type="entry name" value="ARM-like"/>
</dbReference>
<dbReference type="Gene3D" id="1.25.10.10">
    <property type="entry name" value="Leucine-rich Repeat Variant"/>
    <property type="match status" value="1"/>
</dbReference>
<dbReference type="GO" id="GO:0015631">
    <property type="term" value="F:tubulin binding"/>
    <property type="evidence" value="ECO:0007669"/>
    <property type="project" value="InterPro"/>
</dbReference>
<keyword evidence="3" id="KW-0963">Cytoplasm</keyword>
<comment type="caution">
    <text evidence="8">The sequence shown here is derived from an EMBL/GenBank/DDBJ whole genome shotgun (WGS) entry which is preliminary data.</text>
</comment>
<sequence length="210" mass="23397">MASGGSSSSSRAWTQRQNKQFECALAVYDRDTPDRWHNIARYMVGTKSSDEVRRHFEQLVHDVTQIEAGRVPFPRYGYGSAPPVSEPLAARRAMAVPCSPRYAGYSAARSAEPSLAMSTEDEKLLKETKKLPWDERLQHKNWKVRNDANIDLAALCDSITDPKDARLREFGEIIPSPTPPDPPHFALGSALCSISAVPFADFKPFFGCKI</sequence>
<evidence type="ECO:0000256" key="5">
    <source>
        <dbReference type="ARBA" id="ARBA00023163"/>
    </source>
</evidence>
<accession>A0A811RKV9</accession>
<dbReference type="FunFam" id="1.10.10.60:FF:000154">
    <property type="entry name" value="Transcription factor SRM1"/>
    <property type="match status" value="1"/>
</dbReference>
<dbReference type="EMBL" id="CAJGYO010000016">
    <property type="protein sequence ID" value="CAD6271082.1"/>
    <property type="molecule type" value="Genomic_DNA"/>
</dbReference>
<gene>
    <name evidence="8" type="ORF">NCGR_LOCUS54369</name>
</gene>
<dbReference type="CDD" id="cd00167">
    <property type="entry name" value="SANT"/>
    <property type="match status" value="1"/>
</dbReference>
<dbReference type="SUPFAM" id="SSF46689">
    <property type="entry name" value="Homeodomain-like"/>
    <property type="match status" value="1"/>
</dbReference>
<dbReference type="Proteomes" id="UP000604825">
    <property type="component" value="Unassembled WGS sequence"/>
</dbReference>
<evidence type="ECO:0000256" key="3">
    <source>
        <dbReference type="ARBA" id="ARBA00022490"/>
    </source>
</evidence>
<dbReference type="OrthoDB" id="118550at2759"/>
<evidence type="ECO:0000256" key="6">
    <source>
        <dbReference type="ARBA" id="ARBA00023242"/>
    </source>
</evidence>